<feature type="compositionally biased region" description="Polar residues" evidence="1">
    <location>
        <begin position="272"/>
        <end position="281"/>
    </location>
</feature>
<feature type="compositionally biased region" description="Polar residues" evidence="1">
    <location>
        <begin position="7"/>
        <end position="16"/>
    </location>
</feature>
<evidence type="ECO:0000313" key="2">
    <source>
        <dbReference type="EMBL" id="GMI41796.1"/>
    </source>
</evidence>
<dbReference type="AlphaFoldDB" id="A0A9W7LAF3"/>
<dbReference type="EMBL" id="BRYA01000158">
    <property type="protein sequence ID" value="GMI41796.1"/>
    <property type="molecule type" value="Genomic_DNA"/>
</dbReference>
<feature type="region of interest" description="Disordered" evidence="1">
    <location>
        <begin position="1"/>
        <end position="64"/>
    </location>
</feature>
<keyword evidence="3" id="KW-1185">Reference proteome</keyword>
<feature type="region of interest" description="Disordered" evidence="1">
    <location>
        <begin position="251"/>
        <end position="290"/>
    </location>
</feature>
<sequence>MSDENQLDSFVNTLSNAGGAAEDQLPQLEQSLDDDNSSMFRDSLGFRHGDNSTLSPLRGSRSTNSLHMMAKSRTWRNLSSENSAFNRLPILPNANSPASGSDISSPKSPFTPHISKSFVILSNERSPPELPSEMTCGDSFTMPKRHKRVPSEDSMGKNVAMRRQERSEELVKINSAAILPGDLYLQTTSLIAELGVISAIAATHSSMFPRTMSFPCLSGTDSWRHMNSSDADHDDDDVDDDDDDWIGFKASRKATSNKGSSRGLPKPRSRNDLSGISQSLGQGKPGLHVVESSSESLNNDYNFDYGCFESDEDRTRSSEMACSLRQVTCEKMDIGNIESDSEVFAIDELTNKFDLDASVHGRGMTDAGAVGSFAATAGGNYGKPCSLHRRHSMESSLRNDDGAANISVPREAGATLPFERSLESASKEFFVGSLEREAHFGGAGVVLSPGGISFDDNVGMNIEEMVKPSSRRRSFPGCAD</sequence>
<accession>A0A9W7LAF3</accession>
<protein>
    <submittedName>
        <fullName evidence="2">Uncharacterized protein</fullName>
    </submittedName>
</protein>
<proteinExistence type="predicted"/>
<organism evidence="2 3">
    <name type="scientific">Triparma columacea</name>
    <dbReference type="NCBI Taxonomy" id="722753"/>
    <lineage>
        <taxon>Eukaryota</taxon>
        <taxon>Sar</taxon>
        <taxon>Stramenopiles</taxon>
        <taxon>Ochrophyta</taxon>
        <taxon>Bolidophyceae</taxon>
        <taxon>Parmales</taxon>
        <taxon>Triparmaceae</taxon>
        <taxon>Triparma</taxon>
    </lineage>
</organism>
<evidence type="ECO:0000256" key="1">
    <source>
        <dbReference type="SAM" id="MobiDB-lite"/>
    </source>
</evidence>
<name>A0A9W7LAF3_9STRA</name>
<dbReference type="Proteomes" id="UP001165065">
    <property type="component" value="Unassembled WGS sequence"/>
</dbReference>
<feature type="compositionally biased region" description="Polar residues" evidence="1">
    <location>
        <begin position="51"/>
        <end position="64"/>
    </location>
</feature>
<dbReference type="OrthoDB" id="10442733at2759"/>
<comment type="caution">
    <text evidence="2">The sequence shown here is derived from an EMBL/GenBank/DDBJ whole genome shotgun (WGS) entry which is preliminary data.</text>
</comment>
<gene>
    <name evidence="2" type="ORF">TrCOL_g3699</name>
</gene>
<reference evidence="3" key="1">
    <citation type="journal article" date="2023" name="Commun. Biol.">
        <title>Genome analysis of Parmales, the sister group of diatoms, reveals the evolutionary specialization of diatoms from phago-mixotrophs to photoautotrophs.</title>
        <authorList>
            <person name="Ban H."/>
            <person name="Sato S."/>
            <person name="Yoshikawa S."/>
            <person name="Yamada K."/>
            <person name="Nakamura Y."/>
            <person name="Ichinomiya M."/>
            <person name="Sato N."/>
            <person name="Blanc-Mathieu R."/>
            <person name="Endo H."/>
            <person name="Kuwata A."/>
            <person name="Ogata H."/>
        </authorList>
    </citation>
    <scope>NUCLEOTIDE SEQUENCE [LARGE SCALE GENOMIC DNA]</scope>
</reference>
<evidence type="ECO:0000313" key="3">
    <source>
        <dbReference type="Proteomes" id="UP001165065"/>
    </source>
</evidence>